<proteinExistence type="predicted"/>
<dbReference type="Proteomes" id="UP000723463">
    <property type="component" value="Unassembled WGS sequence"/>
</dbReference>
<evidence type="ECO:0000313" key="5">
    <source>
        <dbReference type="Proteomes" id="UP000723463"/>
    </source>
</evidence>
<organism evidence="4 5">
    <name type="scientific">Mortierella hygrophila</name>
    <dbReference type="NCBI Taxonomy" id="979708"/>
    <lineage>
        <taxon>Eukaryota</taxon>
        <taxon>Fungi</taxon>
        <taxon>Fungi incertae sedis</taxon>
        <taxon>Mucoromycota</taxon>
        <taxon>Mortierellomycotina</taxon>
        <taxon>Mortierellomycetes</taxon>
        <taxon>Mortierellales</taxon>
        <taxon>Mortierellaceae</taxon>
        <taxon>Mortierella</taxon>
    </lineage>
</organism>
<feature type="compositionally biased region" description="Low complexity" evidence="1">
    <location>
        <begin position="642"/>
        <end position="661"/>
    </location>
</feature>
<feature type="signal peptide" evidence="3">
    <location>
        <begin position="1"/>
        <end position="41"/>
    </location>
</feature>
<comment type="caution">
    <text evidence="4">The sequence shown here is derived from an EMBL/GenBank/DDBJ whole genome shotgun (WGS) entry which is preliminary data.</text>
</comment>
<feature type="compositionally biased region" description="Low complexity" evidence="1">
    <location>
        <begin position="192"/>
        <end position="203"/>
    </location>
</feature>
<sequence>MTTDPQNCHTSNSKMRRCILSLTLVACFALSLSFTPSTATANPISNNNQPSNSAAQVLVKSHHHQKAHNNGGLLNRLSSSWTSLTTPLQGLHAISGSPGPAPKSNSGPNVKRFHKRAIDIKKPTTAAARAGTLGGKTRGAQKKKVGKSTARVNTYSAYEAIVNSDSQMPVFLNQHHPMTTSKGSGNGKGKSKPTSPSAPVAAGGEKKRKAGAVTPIDILRQTGTKKPTAASPITPFAEEEAKDGERKKKEKAEMEGTSPARKTEAETEGMTPAKEPFHPNKTNNNTKKLSLASRAVVAAAVEDGTSTVKALFDTVFSQEEQPSRRTTVESATGTAVEMKGEDSEDIKGIRETINAAAHAAVTAAATAAVASNSHHDTAPNSHHLEGRDTAGILKQALEDIAHKIEEAATAAIALEIPSLIGHTLVSHSSAASREREPALEGEKLAPVFENHQDTMIDDEGAIDLPAIANNNNHHDTISASKTDEEPSFTVTKQKPSSIFINDNEYVSHPSSSSNEYSDTITSDEWHLIDSDDDGDDYMSQYIHRQPDSFPGSESVLFTGTVLQRTLASSFLLLSGFAMLIGLISYKMYARRRNTSPWAFLHYMTCGVFGSLFYDSAYLSNSTLNSYTTTSQSSTMKNGFGSGPTSTTTTSSSWLRRGSLTRPAGHNHNIMSTPAEKEPLLPEPVVASSTSTSSSSSSTASSLFKNGDPSRTELRRTSTAQHHQMQIELALQQQQQQRREEEHQADMDYLQWSFMRRTSI</sequence>
<gene>
    <name evidence="4" type="ORF">EC957_008215</name>
</gene>
<feature type="region of interest" description="Disordered" evidence="1">
    <location>
        <begin position="174"/>
        <end position="288"/>
    </location>
</feature>
<keyword evidence="2" id="KW-0812">Transmembrane</keyword>
<evidence type="ECO:0000313" key="4">
    <source>
        <dbReference type="EMBL" id="KAF9547559.1"/>
    </source>
</evidence>
<keyword evidence="3" id="KW-0732">Signal</keyword>
<feature type="region of interest" description="Disordered" evidence="1">
    <location>
        <begin position="322"/>
        <end position="343"/>
    </location>
</feature>
<evidence type="ECO:0000256" key="2">
    <source>
        <dbReference type="SAM" id="Phobius"/>
    </source>
</evidence>
<feature type="region of interest" description="Disordered" evidence="1">
    <location>
        <begin position="474"/>
        <end position="493"/>
    </location>
</feature>
<feature type="region of interest" description="Disordered" evidence="1">
    <location>
        <begin position="628"/>
        <end position="723"/>
    </location>
</feature>
<feature type="compositionally biased region" description="Basic and acidic residues" evidence="1">
    <location>
        <begin position="243"/>
        <end position="254"/>
    </location>
</feature>
<keyword evidence="5" id="KW-1185">Reference proteome</keyword>
<reference evidence="4" key="1">
    <citation type="journal article" date="2020" name="Fungal Divers.">
        <title>Resolving the Mortierellaceae phylogeny through synthesis of multi-gene phylogenetics and phylogenomics.</title>
        <authorList>
            <person name="Vandepol N."/>
            <person name="Liber J."/>
            <person name="Desiro A."/>
            <person name="Na H."/>
            <person name="Kennedy M."/>
            <person name="Barry K."/>
            <person name="Grigoriev I.V."/>
            <person name="Miller A.N."/>
            <person name="O'Donnell K."/>
            <person name="Stajich J.E."/>
            <person name="Bonito G."/>
        </authorList>
    </citation>
    <scope>NUCLEOTIDE SEQUENCE</scope>
    <source>
        <strain evidence="4">NRRL 2591</strain>
    </source>
</reference>
<keyword evidence="2" id="KW-1133">Transmembrane helix</keyword>
<feature type="transmembrane region" description="Helical" evidence="2">
    <location>
        <begin position="566"/>
        <end position="585"/>
    </location>
</feature>
<evidence type="ECO:0000256" key="3">
    <source>
        <dbReference type="SAM" id="SignalP"/>
    </source>
</evidence>
<dbReference type="EMBL" id="JAAAXW010000040">
    <property type="protein sequence ID" value="KAF9547559.1"/>
    <property type="molecule type" value="Genomic_DNA"/>
</dbReference>
<feature type="chain" id="PRO_5040114723" evidence="3">
    <location>
        <begin position="42"/>
        <end position="759"/>
    </location>
</feature>
<protein>
    <submittedName>
        <fullName evidence="4">Uncharacterized protein</fullName>
    </submittedName>
</protein>
<feature type="compositionally biased region" description="Basic and acidic residues" evidence="1">
    <location>
        <begin position="474"/>
        <end position="484"/>
    </location>
</feature>
<accession>A0A9P6FD13</accession>
<name>A0A9P6FD13_9FUNG</name>
<feature type="compositionally biased region" description="Low complexity" evidence="1">
    <location>
        <begin position="686"/>
        <end position="701"/>
    </location>
</feature>
<keyword evidence="2" id="KW-0472">Membrane</keyword>
<dbReference type="AlphaFoldDB" id="A0A9P6FD13"/>
<evidence type="ECO:0000256" key="1">
    <source>
        <dbReference type="SAM" id="MobiDB-lite"/>
    </source>
</evidence>